<dbReference type="AlphaFoldDB" id="A0A0M7ADI6"/>
<dbReference type="RefSeq" id="WP_186009100.1">
    <property type="nucleotide sequence ID" value="NZ_CXWD01000013.1"/>
</dbReference>
<name>A0A0M7ADI6_9HYPH</name>
<keyword evidence="3" id="KW-1185">Reference proteome</keyword>
<organism evidence="2 3">
    <name type="scientific">Roseibium alexandrii</name>
    <dbReference type="NCBI Taxonomy" id="388408"/>
    <lineage>
        <taxon>Bacteria</taxon>
        <taxon>Pseudomonadati</taxon>
        <taxon>Pseudomonadota</taxon>
        <taxon>Alphaproteobacteria</taxon>
        <taxon>Hyphomicrobiales</taxon>
        <taxon>Stappiaceae</taxon>
        <taxon>Roseibium</taxon>
    </lineage>
</organism>
<feature type="transmembrane region" description="Helical" evidence="1">
    <location>
        <begin position="6"/>
        <end position="26"/>
    </location>
</feature>
<dbReference type="Pfam" id="PF03596">
    <property type="entry name" value="Cad"/>
    <property type="match status" value="1"/>
</dbReference>
<dbReference type="EMBL" id="CXWD01000013">
    <property type="protein sequence ID" value="CTQ72949.1"/>
    <property type="molecule type" value="Genomic_DNA"/>
</dbReference>
<feature type="transmembrane region" description="Helical" evidence="1">
    <location>
        <begin position="58"/>
        <end position="76"/>
    </location>
</feature>
<accession>A0A0M7ADI6</accession>
<sequence length="188" mass="19781">MFFALSVATTYVLTNIDGLFAFLALAATGRKPAAIIGFLLAQVVVIGGAVLVGSGAAVLAPADLGLLGLVPVALGFREVLKNRRKSEQVEDRKPAPGSIIGVVALFLALSTDTFVLMATFFADTRAELDHFVLSGALIAVAVLLAFGTILSRLLKPTPATERFFERLAPVVMIAAGVYILMDTQTDVF</sequence>
<keyword evidence="1" id="KW-0472">Membrane</keyword>
<feature type="transmembrane region" description="Helical" evidence="1">
    <location>
        <begin position="131"/>
        <end position="151"/>
    </location>
</feature>
<keyword evidence="1" id="KW-1133">Transmembrane helix</keyword>
<dbReference type="InterPro" id="IPR004676">
    <property type="entry name" value="Cd-R_transporter"/>
</dbReference>
<feature type="transmembrane region" description="Helical" evidence="1">
    <location>
        <begin position="33"/>
        <end position="52"/>
    </location>
</feature>
<protein>
    <submittedName>
        <fullName evidence="2">Cadmium resistance transporter family protein</fullName>
    </submittedName>
</protein>
<dbReference type="STRING" id="388408.LAX5112_03381"/>
<evidence type="ECO:0000256" key="1">
    <source>
        <dbReference type="SAM" id="Phobius"/>
    </source>
</evidence>
<feature type="transmembrane region" description="Helical" evidence="1">
    <location>
        <begin position="97"/>
        <end position="119"/>
    </location>
</feature>
<gene>
    <name evidence="2" type="ORF">LAX5112_03381</name>
</gene>
<evidence type="ECO:0000313" key="3">
    <source>
        <dbReference type="Proteomes" id="UP000053235"/>
    </source>
</evidence>
<dbReference type="Proteomes" id="UP000053235">
    <property type="component" value="Unassembled WGS sequence"/>
</dbReference>
<keyword evidence="1" id="KW-0812">Transmembrane</keyword>
<reference evidence="3" key="1">
    <citation type="submission" date="2015-07" db="EMBL/GenBank/DDBJ databases">
        <authorList>
            <person name="Rodrigo-Torres Lidia"/>
            <person name="Arahal R.David."/>
        </authorList>
    </citation>
    <scope>NUCLEOTIDE SEQUENCE [LARGE SCALE GENOMIC DNA]</scope>
    <source>
        <strain evidence="3">CECT 5112</strain>
    </source>
</reference>
<feature type="transmembrane region" description="Helical" evidence="1">
    <location>
        <begin position="163"/>
        <end position="181"/>
    </location>
</feature>
<proteinExistence type="predicted"/>
<evidence type="ECO:0000313" key="2">
    <source>
        <dbReference type="EMBL" id="CTQ72949.1"/>
    </source>
</evidence>